<dbReference type="EMBL" id="JBHSZQ010000001">
    <property type="protein sequence ID" value="MFC7124531.1"/>
    <property type="molecule type" value="Genomic_DNA"/>
</dbReference>
<dbReference type="EC" id="2.3.-.-" evidence="4"/>
<proteinExistence type="predicted"/>
<organism evidence="4 5">
    <name type="scientific">Halovenus rubra</name>
    <dbReference type="NCBI Taxonomy" id="869890"/>
    <lineage>
        <taxon>Archaea</taxon>
        <taxon>Methanobacteriati</taxon>
        <taxon>Methanobacteriota</taxon>
        <taxon>Stenosarchaea group</taxon>
        <taxon>Halobacteria</taxon>
        <taxon>Halobacteriales</taxon>
        <taxon>Haloarculaceae</taxon>
        <taxon>Halovenus</taxon>
    </lineage>
</organism>
<dbReference type="Pfam" id="PF13673">
    <property type="entry name" value="Acetyltransf_10"/>
    <property type="match status" value="1"/>
</dbReference>
<dbReference type="GO" id="GO:0016746">
    <property type="term" value="F:acyltransferase activity"/>
    <property type="evidence" value="ECO:0007669"/>
    <property type="project" value="UniProtKB-KW"/>
</dbReference>
<dbReference type="PANTHER" id="PTHR43877">
    <property type="entry name" value="AMINOALKYLPHOSPHONATE N-ACETYLTRANSFERASE-RELATED-RELATED"/>
    <property type="match status" value="1"/>
</dbReference>
<dbReference type="InterPro" id="IPR016181">
    <property type="entry name" value="Acyl_CoA_acyltransferase"/>
</dbReference>
<comment type="caution">
    <text evidence="4">The sequence shown here is derived from an EMBL/GenBank/DDBJ whole genome shotgun (WGS) entry which is preliminary data.</text>
</comment>
<evidence type="ECO:0000313" key="5">
    <source>
        <dbReference type="Proteomes" id="UP001596414"/>
    </source>
</evidence>
<sequence length="167" mass="18486">MSLIVRDAAPEDAPAIRDVHLASIEGLAGQSYADEQVAAWAHDRDPDEYPIDSPETRFLVAEKAPHIVGLGWMRVDADDYLQCDADGEITAVYVHPTVAREGVGSQLYNDLEAAAQLCGVESLGLWASRNAVPFYAKEGYERVTEHVHEFDERVEATVVEMYKPLDK</sequence>
<name>A0ABD5X0B8_9EURY</name>
<dbReference type="AlphaFoldDB" id="A0ABD5X0B8"/>
<dbReference type="CDD" id="cd04301">
    <property type="entry name" value="NAT_SF"/>
    <property type="match status" value="1"/>
</dbReference>
<reference evidence="4 5" key="1">
    <citation type="journal article" date="2014" name="Int. J. Syst. Evol. Microbiol.">
        <title>Complete genome sequence of Corynebacterium casei LMG S-19264T (=DSM 44701T), isolated from a smear-ripened cheese.</title>
        <authorList>
            <consortium name="US DOE Joint Genome Institute (JGI-PGF)"/>
            <person name="Walter F."/>
            <person name="Albersmeier A."/>
            <person name="Kalinowski J."/>
            <person name="Ruckert C."/>
        </authorList>
    </citation>
    <scope>NUCLEOTIDE SEQUENCE [LARGE SCALE GENOMIC DNA]</scope>
    <source>
        <strain evidence="4 5">CGMCC 4.7215</strain>
    </source>
</reference>
<protein>
    <submittedName>
        <fullName evidence="4">GNAT family N-acetyltransferase</fullName>
        <ecNumber evidence="4">2.3.-.-</ecNumber>
    </submittedName>
</protein>
<evidence type="ECO:0000256" key="2">
    <source>
        <dbReference type="ARBA" id="ARBA00023315"/>
    </source>
</evidence>
<keyword evidence="2 4" id="KW-0012">Acyltransferase</keyword>
<feature type="domain" description="N-acetyltransferase" evidence="3">
    <location>
        <begin position="3"/>
        <end position="166"/>
    </location>
</feature>
<evidence type="ECO:0000313" key="4">
    <source>
        <dbReference type="EMBL" id="MFC7124531.1"/>
    </source>
</evidence>
<evidence type="ECO:0000259" key="3">
    <source>
        <dbReference type="PROSITE" id="PS51186"/>
    </source>
</evidence>
<evidence type="ECO:0000256" key="1">
    <source>
        <dbReference type="ARBA" id="ARBA00022679"/>
    </source>
</evidence>
<dbReference type="PROSITE" id="PS51186">
    <property type="entry name" value="GNAT"/>
    <property type="match status" value="1"/>
</dbReference>
<dbReference type="Gene3D" id="3.40.630.30">
    <property type="match status" value="1"/>
</dbReference>
<dbReference type="InterPro" id="IPR050832">
    <property type="entry name" value="Bact_Acetyltransf"/>
</dbReference>
<dbReference type="InterPro" id="IPR000182">
    <property type="entry name" value="GNAT_dom"/>
</dbReference>
<gene>
    <name evidence="4" type="ORF">ACFQJ7_00540</name>
</gene>
<keyword evidence="1 4" id="KW-0808">Transferase</keyword>
<accession>A0ABD5X0B8</accession>
<dbReference type="RefSeq" id="WP_267637756.1">
    <property type="nucleotide sequence ID" value="NZ_JAODIY010000010.1"/>
</dbReference>
<dbReference type="Proteomes" id="UP001596414">
    <property type="component" value="Unassembled WGS sequence"/>
</dbReference>
<dbReference type="SUPFAM" id="SSF55729">
    <property type="entry name" value="Acyl-CoA N-acyltransferases (Nat)"/>
    <property type="match status" value="1"/>
</dbReference>